<evidence type="ECO:0000313" key="6">
    <source>
        <dbReference type="EMBL" id="KAK5695775.1"/>
    </source>
</evidence>
<sequence length="179" mass="19222">MSSPITTEVLLARNEAYIPSHQRIGTLAELGPIDGFPHILVVTCCDPRCIPENFLGLTTLDAITIRNAGGNVQMALANIVALDTLVDFREIMVVKHTDCGSLMYTVEGVRGVLSERAPGKKAEIEKMELGSIAGKTLEQGLREQVGAVKASDLVKDELKSKIRAFVYDIATGGLTEVAV</sequence>
<dbReference type="GO" id="GO:0004089">
    <property type="term" value="F:carbonate dehydratase activity"/>
    <property type="evidence" value="ECO:0007669"/>
    <property type="project" value="UniProtKB-UniRule"/>
</dbReference>
<organism evidence="6 7">
    <name type="scientific">Elasticomyces elasticus</name>
    <dbReference type="NCBI Taxonomy" id="574655"/>
    <lineage>
        <taxon>Eukaryota</taxon>
        <taxon>Fungi</taxon>
        <taxon>Dikarya</taxon>
        <taxon>Ascomycota</taxon>
        <taxon>Pezizomycotina</taxon>
        <taxon>Dothideomycetes</taxon>
        <taxon>Dothideomycetidae</taxon>
        <taxon>Mycosphaerellales</taxon>
        <taxon>Teratosphaeriaceae</taxon>
        <taxon>Elasticomyces</taxon>
    </lineage>
</organism>
<comment type="similarity">
    <text evidence="1 5">Belongs to the beta-class carbonic anhydrase family.</text>
</comment>
<dbReference type="Proteomes" id="UP001310594">
    <property type="component" value="Unassembled WGS sequence"/>
</dbReference>
<comment type="cofactor">
    <cofactor evidence="4">
        <name>Zn(2+)</name>
        <dbReference type="ChEBI" id="CHEBI:29105"/>
    </cofactor>
    <text evidence="4">Binds 1 zinc ion per subunit.</text>
</comment>
<dbReference type="InterPro" id="IPR036874">
    <property type="entry name" value="Carbonic_anhydrase_sf"/>
</dbReference>
<feature type="binding site" evidence="4">
    <location>
        <position position="46"/>
    </location>
    <ligand>
        <name>Zn(2+)</name>
        <dbReference type="ChEBI" id="CHEBI:29105"/>
    </ligand>
</feature>
<feature type="binding site" evidence="4">
    <location>
        <position position="44"/>
    </location>
    <ligand>
        <name>Zn(2+)</name>
        <dbReference type="ChEBI" id="CHEBI:29105"/>
    </ligand>
</feature>
<dbReference type="Pfam" id="PF00484">
    <property type="entry name" value="Pro_CA"/>
    <property type="match status" value="1"/>
</dbReference>
<evidence type="ECO:0000256" key="1">
    <source>
        <dbReference type="ARBA" id="ARBA00006217"/>
    </source>
</evidence>
<comment type="catalytic activity">
    <reaction evidence="5">
        <text>hydrogencarbonate + H(+) = CO2 + H2O</text>
        <dbReference type="Rhea" id="RHEA:10748"/>
        <dbReference type="ChEBI" id="CHEBI:15377"/>
        <dbReference type="ChEBI" id="CHEBI:15378"/>
        <dbReference type="ChEBI" id="CHEBI:16526"/>
        <dbReference type="ChEBI" id="CHEBI:17544"/>
        <dbReference type="EC" id="4.2.1.1"/>
    </reaction>
</comment>
<dbReference type="Gene3D" id="3.40.1050.10">
    <property type="entry name" value="Carbonic anhydrase"/>
    <property type="match status" value="1"/>
</dbReference>
<evidence type="ECO:0000256" key="2">
    <source>
        <dbReference type="ARBA" id="ARBA00022723"/>
    </source>
</evidence>
<accession>A0AAN7WCB1</accession>
<reference evidence="6" key="1">
    <citation type="submission" date="2023-08" db="EMBL/GenBank/DDBJ databases">
        <title>Black Yeasts Isolated from many extreme environments.</title>
        <authorList>
            <person name="Coleine C."/>
            <person name="Stajich J.E."/>
            <person name="Selbmann L."/>
        </authorList>
    </citation>
    <scope>NUCLEOTIDE SEQUENCE</scope>
    <source>
        <strain evidence="6">CCFEE 5810</strain>
    </source>
</reference>
<evidence type="ECO:0000256" key="5">
    <source>
        <dbReference type="RuleBase" id="RU003956"/>
    </source>
</evidence>
<dbReference type="GO" id="GO:0008270">
    <property type="term" value="F:zinc ion binding"/>
    <property type="evidence" value="ECO:0007669"/>
    <property type="project" value="UniProtKB-UniRule"/>
</dbReference>
<dbReference type="PANTHER" id="PTHR43175">
    <property type="entry name" value="CARBONIC ANHYDRASE"/>
    <property type="match status" value="1"/>
</dbReference>
<evidence type="ECO:0000313" key="7">
    <source>
        <dbReference type="Proteomes" id="UP001310594"/>
    </source>
</evidence>
<dbReference type="PANTHER" id="PTHR43175:SF3">
    <property type="entry name" value="CARBON DISULFIDE HYDROLASE"/>
    <property type="match status" value="1"/>
</dbReference>
<keyword evidence="2 4" id="KW-0479">Metal-binding</keyword>
<keyword evidence="5" id="KW-0456">Lyase</keyword>
<evidence type="ECO:0000256" key="4">
    <source>
        <dbReference type="PIRSR" id="PIRSR601765-1"/>
    </source>
</evidence>
<evidence type="ECO:0000256" key="3">
    <source>
        <dbReference type="ARBA" id="ARBA00022833"/>
    </source>
</evidence>
<proteinExistence type="inferred from homology"/>
<dbReference type="SUPFAM" id="SSF53056">
    <property type="entry name" value="beta-carbonic anhydrase, cab"/>
    <property type="match status" value="1"/>
</dbReference>
<keyword evidence="3 4" id="KW-0862">Zinc</keyword>
<comment type="function">
    <text evidence="5">Reversible hydration of carbon dioxide.</text>
</comment>
<protein>
    <recommendedName>
        <fullName evidence="5">Carbonic anhydrase</fullName>
        <ecNumber evidence="5">4.2.1.1</ecNumber>
    </recommendedName>
    <alternativeName>
        <fullName evidence="5">Carbonate dehydratase</fullName>
    </alternativeName>
</protein>
<dbReference type="InterPro" id="IPR001765">
    <property type="entry name" value="Carbonic_anhydrase"/>
</dbReference>
<feature type="binding site" evidence="4">
    <location>
        <position position="96"/>
    </location>
    <ligand>
        <name>Zn(2+)</name>
        <dbReference type="ChEBI" id="CHEBI:29105"/>
    </ligand>
</feature>
<dbReference type="EC" id="4.2.1.1" evidence="5"/>
<dbReference type="EMBL" id="JAVRQU010000013">
    <property type="protein sequence ID" value="KAK5695775.1"/>
    <property type="molecule type" value="Genomic_DNA"/>
</dbReference>
<dbReference type="AlphaFoldDB" id="A0AAN7WCB1"/>
<gene>
    <name evidence="6" type="ORF">LTR97_008195</name>
</gene>
<comment type="caution">
    <text evidence="6">The sequence shown here is derived from an EMBL/GenBank/DDBJ whole genome shotgun (WGS) entry which is preliminary data.</text>
</comment>
<name>A0AAN7WCB1_9PEZI</name>
<dbReference type="SMART" id="SM00947">
    <property type="entry name" value="Pro_CA"/>
    <property type="match status" value="1"/>
</dbReference>
<feature type="binding site" evidence="4">
    <location>
        <position position="99"/>
    </location>
    <ligand>
        <name>Zn(2+)</name>
        <dbReference type="ChEBI" id="CHEBI:29105"/>
    </ligand>
</feature>